<dbReference type="InterPro" id="IPR004014">
    <property type="entry name" value="ATPase_P-typ_cation-transptr_N"/>
</dbReference>
<dbReference type="OrthoDB" id="3352408at2759"/>
<dbReference type="Gene3D" id="1.20.1110.10">
    <property type="entry name" value="Calcium-transporting ATPase, transmembrane domain"/>
    <property type="match status" value="1"/>
</dbReference>
<dbReference type="eggNOG" id="KOG0203">
    <property type="taxonomic scope" value="Eukaryota"/>
</dbReference>
<accession>T1G8P1</accession>
<keyword evidence="2" id="KW-1003">Cell membrane</keyword>
<evidence type="ECO:0000313" key="7">
    <source>
        <dbReference type="Proteomes" id="UP000015101"/>
    </source>
</evidence>
<reference evidence="6" key="3">
    <citation type="submission" date="2015-06" db="UniProtKB">
        <authorList>
            <consortium name="EnsemblMetazoa"/>
        </authorList>
    </citation>
    <scope>IDENTIFICATION</scope>
</reference>
<dbReference type="PRINTS" id="PR00121">
    <property type="entry name" value="NAKATPASE"/>
</dbReference>
<feature type="transmembrane region" description="Helical" evidence="3">
    <location>
        <begin position="70"/>
        <end position="89"/>
    </location>
</feature>
<dbReference type="GO" id="GO:0005886">
    <property type="term" value="C:plasma membrane"/>
    <property type="evidence" value="ECO:0007669"/>
    <property type="project" value="UniProtKB-SubCell"/>
</dbReference>
<keyword evidence="3" id="KW-1133">Transmembrane helix</keyword>
<evidence type="ECO:0000259" key="4">
    <source>
        <dbReference type="SMART" id="SM00831"/>
    </source>
</evidence>
<dbReference type="EMBL" id="KB096003">
    <property type="protein sequence ID" value="ESO09176.1"/>
    <property type="molecule type" value="Genomic_DNA"/>
</dbReference>
<dbReference type="FunFam" id="1.20.1110.10:FF:000163">
    <property type="match status" value="1"/>
</dbReference>
<dbReference type="SMART" id="SM00831">
    <property type="entry name" value="Cation_ATPase_N"/>
    <property type="match status" value="1"/>
</dbReference>
<dbReference type="PANTHER" id="PTHR43294">
    <property type="entry name" value="SODIUM/POTASSIUM-TRANSPORTING ATPASE SUBUNIT ALPHA"/>
    <property type="match status" value="1"/>
</dbReference>
<feature type="transmembrane region" description="Helical" evidence="3">
    <location>
        <begin position="36"/>
        <end position="58"/>
    </location>
</feature>
<evidence type="ECO:0000313" key="6">
    <source>
        <dbReference type="EnsemblMetazoa" id="HelroP92935"/>
    </source>
</evidence>
<comment type="subcellular location">
    <subcellularLocation>
        <location evidence="1">Cell membrane</location>
        <topology evidence="1">Multi-pass membrane protein</topology>
    </subcellularLocation>
</comment>
<reference evidence="5 7" key="2">
    <citation type="journal article" date="2013" name="Nature">
        <title>Insights into bilaterian evolution from three spiralian genomes.</title>
        <authorList>
            <person name="Simakov O."/>
            <person name="Marletaz F."/>
            <person name="Cho S.J."/>
            <person name="Edsinger-Gonzales E."/>
            <person name="Havlak P."/>
            <person name="Hellsten U."/>
            <person name="Kuo D.H."/>
            <person name="Larsson T."/>
            <person name="Lv J."/>
            <person name="Arendt D."/>
            <person name="Savage R."/>
            <person name="Osoegawa K."/>
            <person name="de Jong P."/>
            <person name="Grimwood J."/>
            <person name="Chapman J.A."/>
            <person name="Shapiro H."/>
            <person name="Aerts A."/>
            <person name="Otillar R.P."/>
            <person name="Terry A.Y."/>
            <person name="Boore J.L."/>
            <person name="Grigoriev I.V."/>
            <person name="Lindberg D.R."/>
            <person name="Seaver E.C."/>
            <person name="Weisblat D.A."/>
            <person name="Putnam N.H."/>
            <person name="Rokhsar D.S."/>
        </authorList>
    </citation>
    <scope>NUCLEOTIDE SEQUENCE</scope>
</reference>
<dbReference type="InParanoid" id="T1G8P1"/>
<reference evidence="7" key="1">
    <citation type="submission" date="2012-12" db="EMBL/GenBank/DDBJ databases">
        <authorList>
            <person name="Hellsten U."/>
            <person name="Grimwood J."/>
            <person name="Chapman J.A."/>
            <person name="Shapiro H."/>
            <person name="Aerts A."/>
            <person name="Otillar R.P."/>
            <person name="Terry A.Y."/>
            <person name="Boore J.L."/>
            <person name="Simakov O."/>
            <person name="Marletaz F."/>
            <person name="Cho S.-J."/>
            <person name="Edsinger-Gonzales E."/>
            <person name="Havlak P."/>
            <person name="Kuo D.-H."/>
            <person name="Larsson T."/>
            <person name="Lv J."/>
            <person name="Arendt D."/>
            <person name="Savage R."/>
            <person name="Osoegawa K."/>
            <person name="de Jong P."/>
            <person name="Lindberg D.R."/>
            <person name="Seaver E.C."/>
            <person name="Weisblat D.A."/>
            <person name="Putnam N.H."/>
            <person name="Grigoriev I.V."/>
            <person name="Rokhsar D.S."/>
        </authorList>
    </citation>
    <scope>NUCLEOTIDE SEQUENCE</scope>
</reference>
<dbReference type="AlphaFoldDB" id="T1G8P1"/>
<gene>
    <name evidence="6" type="primary">20217438</name>
    <name evidence="5" type="ORF">HELRODRAFT_92935</name>
</gene>
<dbReference type="InterPro" id="IPR023298">
    <property type="entry name" value="ATPase_P-typ_TM_dom_sf"/>
</dbReference>
<organism evidence="6 7">
    <name type="scientific">Helobdella robusta</name>
    <name type="common">Californian leech</name>
    <dbReference type="NCBI Taxonomy" id="6412"/>
    <lineage>
        <taxon>Eukaryota</taxon>
        <taxon>Metazoa</taxon>
        <taxon>Spiralia</taxon>
        <taxon>Lophotrochozoa</taxon>
        <taxon>Annelida</taxon>
        <taxon>Clitellata</taxon>
        <taxon>Hirudinea</taxon>
        <taxon>Rhynchobdellida</taxon>
        <taxon>Glossiphoniidae</taxon>
        <taxon>Helobdella</taxon>
    </lineage>
</organism>
<dbReference type="GeneID" id="20217438"/>
<dbReference type="STRING" id="6412.T1G8P1"/>
<dbReference type="HOGENOM" id="CLU_100446_1_1_1"/>
<evidence type="ECO:0000256" key="1">
    <source>
        <dbReference type="ARBA" id="ARBA00004651"/>
    </source>
</evidence>
<evidence type="ECO:0000256" key="3">
    <source>
        <dbReference type="SAM" id="Phobius"/>
    </source>
</evidence>
<dbReference type="KEGG" id="hro:HELRODRAFT_92935"/>
<dbReference type="InterPro" id="IPR050510">
    <property type="entry name" value="Cation_transp_ATPase_P-type"/>
</dbReference>
<evidence type="ECO:0000256" key="2">
    <source>
        <dbReference type="ARBA" id="ARBA00022475"/>
    </source>
</evidence>
<dbReference type="Pfam" id="PF00690">
    <property type="entry name" value="Cation_ATPase_N"/>
    <property type="match status" value="1"/>
</dbReference>
<keyword evidence="7" id="KW-1185">Reference proteome</keyword>
<dbReference type="EnsemblMetazoa" id="HelroT92935">
    <property type="protein sequence ID" value="HelroP92935"/>
    <property type="gene ID" value="HelroG92935"/>
</dbReference>
<dbReference type="EMBL" id="AMQM01010930">
    <property type="status" value="NOT_ANNOTATED_CDS"/>
    <property type="molecule type" value="Genomic_DNA"/>
</dbReference>
<sequence length="112" mass="12407">QGLTTQRAREILERDGPNQLTPPKTTPEWVKFCKQLFGGFSILLWVGAILCFVAYSIVASTAEDPSKDNLYLGIVLTVVVVVTGLFSYYQEAKSSRIMESFKNLIPQVCSSS</sequence>
<dbReference type="CTD" id="20217438"/>
<evidence type="ECO:0000313" key="5">
    <source>
        <dbReference type="EMBL" id="ESO09176.1"/>
    </source>
</evidence>
<proteinExistence type="predicted"/>
<keyword evidence="3" id="KW-0472">Membrane</keyword>
<dbReference type="SUPFAM" id="SSF81665">
    <property type="entry name" value="Calcium ATPase, transmembrane domain M"/>
    <property type="match status" value="1"/>
</dbReference>
<keyword evidence="3" id="KW-0812">Transmembrane</keyword>
<dbReference type="PANTHER" id="PTHR43294:SF13">
    <property type="entry name" value="SODIUM_POTASSIUM-TRANSPORTING ATPASE SUBUNIT ALPHA"/>
    <property type="match status" value="1"/>
</dbReference>
<feature type="domain" description="Cation-transporting P-type ATPase N-terminal" evidence="4">
    <location>
        <begin position="1"/>
        <end position="56"/>
    </location>
</feature>
<dbReference type="OMA" id="PEWVKFY"/>
<dbReference type="Proteomes" id="UP000015101">
    <property type="component" value="Unassembled WGS sequence"/>
</dbReference>
<name>T1G8P1_HELRO</name>
<dbReference type="Gene3D" id="2.70.150.10">
    <property type="entry name" value="Calcium-transporting ATPase, cytoplasmic transduction domain A"/>
    <property type="match status" value="1"/>
</dbReference>
<dbReference type="RefSeq" id="XP_009012725.1">
    <property type="nucleotide sequence ID" value="XM_009014477.1"/>
</dbReference>
<protein>
    <recommendedName>
        <fullName evidence="4">Cation-transporting P-type ATPase N-terminal domain-containing protein</fullName>
    </recommendedName>
</protein>